<dbReference type="Proteomes" id="UP000254597">
    <property type="component" value="Unassembled WGS sequence"/>
</dbReference>
<proteinExistence type="predicted"/>
<protein>
    <submittedName>
        <fullName evidence="1">Uncharacterized protein</fullName>
    </submittedName>
</protein>
<dbReference type="EMBL" id="UGWP01000004">
    <property type="protein sequence ID" value="SUF57468.1"/>
    <property type="molecule type" value="Genomic_DNA"/>
</dbReference>
<evidence type="ECO:0000313" key="1">
    <source>
        <dbReference type="EMBL" id="SUF57468.1"/>
    </source>
</evidence>
<accession>A0A379QJT3</accession>
<organism evidence="1 2">
    <name type="scientific">Salmonella enterica</name>
    <name type="common">Salmonella choleraesuis</name>
    <dbReference type="NCBI Taxonomy" id="28901"/>
    <lineage>
        <taxon>Bacteria</taxon>
        <taxon>Pseudomonadati</taxon>
        <taxon>Pseudomonadota</taxon>
        <taxon>Gammaproteobacteria</taxon>
        <taxon>Enterobacterales</taxon>
        <taxon>Enterobacteriaceae</taxon>
        <taxon>Salmonella</taxon>
    </lineage>
</organism>
<dbReference type="AlphaFoldDB" id="A0A379QJT3"/>
<sequence>MVDTDEKNSEISGFIKSNIIMPLNNLFLVSHKIKNLSICGIEYILTQGIAKRIDIARIPFNDFVYIFSGK</sequence>
<reference evidence="1 2" key="1">
    <citation type="submission" date="2018-06" db="EMBL/GenBank/DDBJ databases">
        <authorList>
            <consortium name="Pathogen Informatics"/>
            <person name="Doyle S."/>
        </authorList>
    </citation>
    <scope>NUCLEOTIDE SEQUENCE [LARGE SCALE GENOMIC DNA]</scope>
    <source>
        <strain evidence="1 2">NCTC10252</strain>
    </source>
</reference>
<evidence type="ECO:0000313" key="2">
    <source>
        <dbReference type="Proteomes" id="UP000254597"/>
    </source>
</evidence>
<name>A0A379QJT3_SALER</name>
<gene>
    <name evidence="1" type="ORF">NCTC10252_02737</name>
</gene>